<keyword evidence="3" id="KW-1185">Reference proteome</keyword>
<feature type="compositionally biased region" description="Acidic residues" evidence="1">
    <location>
        <begin position="345"/>
        <end position="354"/>
    </location>
</feature>
<feature type="non-terminal residue" evidence="2">
    <location>
        <position position="1"/>
    </location>
</feature>
<sequence>QSHHFLDSNPTDEAYLQPIRVQQQVTQLLQQLVEGAGLDSLSPSAPLYSIDPLSIRSLIHLAPTPLAIILQWDDQHPIPTAAFAQEQELERPAWCFLTLELYTEGDDQWSSSLEEALKKGASKVGGGASAAKSAMRIPTPKVPPKTREEMAEGEGTTPGAYGDAEDFWGGYSDDEGASAEQGGNEQEVQEVREDDYWESYGEVESELAEESGGGLDLRGEEEAAGGAPKSITRSRRSSTIRPPIIPSPSQSTATSYFSPPESISTTPTLDSHADSTPTLPSLPSPTKDLPTPPPSSTRLDAALPPAPSHFSNSLITAFPPSTSTSGEEKDLPAPLLNGHHSASEEGADVEDREEESLRFALAGVWQLYAGGAGGSKDKRDRWLRIASQVTQV</sequence>
<reference evidence="2 3" key="1">
    <citation type="submission" date="2016-07" db="EMBL/GenBank/DDBJ databases">
        <title>Pervasive Adenine N6-methylation of Active Genes in Fungi.</title>
        <authorList>
            <consortium name="DOE Joint Genome Institute"/>
            <person name="Mondo S.J."/>
            <person name="Dannebaum R.O."/>
            <person name="Kuo R.C."/>
            <person name="Labutti K."/>
            <person name="Haridas S."/>
            <person name="Kuo A."/>
            <person name="Salamov A."/>
            <person name="Ahrendt S.R."/>
            <person name="Lipzen A."/>
            <person name="Sullivan W."/>
            <person name="Andreopoulos W.B."/>
            <person name="Clum A."/>
            <person name="Lindquist E."/>
            <person name="Daum C."/>
            <person name="Ramamoorthy G.K."/>
            <person name="Gryganskyi A."/>
            <person name="Culley D."/>
            <person name="Magnuson J.K."/>
            <person name="James T.Y."/>
            <person name="O'Malley M.A."/>
            <person name="Stajich J.E."/>
            <person name="Spatafora J.W."/>
            <person name="Visel A."/>
            <person name="Grigoriev I.V."/>
        </authorList>
    </citation>
    <scope>NUCLEOTIDE SEQUENCE [LARGE SCALE GENOMIC DNA]</scope>
    <source>
        <strain evidence="2 3">62-1032</strain>
    </source>
</reference>
<dbReference type="AlphaFoldDB" id="A0A1Y2D2M2"/>
<feature type="compositionally biased region" description="Acidic residues" evidence="1">
    <location>
        <begin position="192"/>
        <end position="209"/>
    </location>
</feature>
<dbReference type="STRING" id="106004.A0A1Y2D2M2"/>
<evidence type="ECO:0000313" key="2">
    <source>
        <dbReference type="EMBL" id="ORY52815.1"/>
    </source>
</evidence>
<organism evidence="2 3">
    <name type="scientific">Leucosporidium creatinivorum</name>
    <dbReference type="NCBI Taxonomy" id="106004"/>
    <lineage>
        <taxon>Eukaryota</taxon>
        <taxon>Fungi</taxon>
        <taxon>Dikarya</taxon>
        <taxon>Basidiomycota</taxon>
        <taxon>Pucciniomycotina</taxon>
        <taxon>Microbotryomycetes</taxon>
        <taxon>Leucosporidiales</taxon>
        <taxon>Leucosporidium</taxon>
    </lineage>
</organism>
<evidence type="ECO:0000313" key="3">
    <source>
        <dbReference type="Proteomes" id="UP000193467"/>
    </source>
</evidence>
<feature type="compositionally biased region" description="Low complexity" evidence="1">
    <location>
        <begin position="239"/>
        <end position="255"/>
    </location>
</feature>
<dbReference type="Proteomes" id="UP000193467">
    <property type="component" value="Unassembled WGS sequence"/>
</dbReference>
<comment type="caution">
    <text evidence="2">The sequence shown here is derived from an EMBL/GenBank/DDBJ whole genome shotgun (WGS) entry which is preliminary data.</text>
</comment>
<proteinExistence type="predicted"/>
<name>A0A1Y2D2M2_9BASI</name>
<dbReference type="InParanoid" id="A0A1Y2D2M2"/>
<feature type="compositionally biased region" description="Low complexity" evidence="1">
    <location>
        <begin position="275"/>
        <end position="289"/>
    </location>
</feature>
<protein>
    <submittedName>
        <fullName evidence="2">Uncharacterized protein</fullName>
    </submittedName>
</protein>
<gene>
    <name evidence="2" type="ORF">BCR35DRAFT_310553</name>
</gene>
<feature type="compositionally biased region" description="Polar residues" evidence="1">
    <location>
        <begin position="309"/>
        <end position="325"/>
    </location>
</feature>
<dbReference type="OrthoDB" id="2537122at2759"/>
<evidence type="ECO:0000256" key="1">
    <source>
        <dbReference type="SAM" id="MobiDB-lite"/>
    </source>
</evidence>
<feature type="region of interest" description="Disordered" evidence="1">
    <location>
        <begin position="123"/>
        <end position="354"/>
    </location>
</feature>
<dbReference type="EMBL" id="MCGR01000104">
    <property type="protein sequence ID" value="ORY52815.1"/>
    <property type="molecule type" value="Genomic_DNA"/>
</dbReference>
<accession>A0A1Y2D2M2</accession>